<gene>
    <name evidence="1" type="ORF">JOB18_027558</name>
</gene>
<comment type="caution">
    <text evidence="1">The sequence shown here is derived from an EMBL/GenBank/DDBJ whole genome shotgun (WGS) entry which is preliminary data.</text>
</comment>
<organism evidence="1 2">
    <name type="scientific">Solea senegalensis</name>
    <name type="common">Senegalese sole</name>
    <dbReference type="NCBI Taxonomy" id="28829"/>
    <lineage>
        <taxon>Eukaryota</taxon>
        <taxon>Metazoa</taxon>
        <taxon>Chordata</taxon>
        <taxon>Craniata</taxon>
        <taxon>Vertebrata</taxon>
        <taxon>Euteleostomi</taxon>
        <taxon>Actinopterygii</taxon>
        <taxon>Neopterygii</taxon>
        <taxon>Teleostei</taxon>
        <taxon>Neoteleostei</taxon>
        <taxon>Acanthomorphata</taxon>
        <taxon>Carangaria</taxon>
        <taxon>Pleuronectiformes</taxon>
        <taxon>Pleuronectoidei</taxon>
        <taxon>Soleidae</taxon>
        <taxon>Solea</taxon>
    </lineage>
</organism>
<sequence>MGERKTQFQKRHKSFNKAYMEIAQQIIKGAHAMGKYCTVHSRDVARKHYCWNYFNECGGDLFIFETQYVTSGGRVQISRNENHEPVDLSATCLKVRPHEEHYDSLIQMKVRNHGFFSSGNLQPFEKKREVKNLLNELTAAGIFLRHSYIGATVKILLKPYAVNSVNNDRYERQTIHTELSCGADIVHSSAL</sequence>
<evidence type="ECO:0000313" key="2">
    <source>
        <dbReference type="Proteomes" id="UP000693946"/>
    </source>
</evidence>
<dbReference type="EMBL" id="JAGKHQ010000012">
    <property type="protein sequence ID" value="KAG7502859.1"/>
    <property type="molecule type" value="Genomic_DNA"/>
</dbReference>
<evidence type="ECO:0000313" key="1">
    <source>
        <dbReference type="EMBL" id="KAG7502859.1"/>
    </source>
</evidence>
<keyword evidence="2" id="KW-1185">Reference proteome</keyword>
<accession>A0AAV6RBQ2</accession>
<name>A0AAV6RBQ2_SOLSE</name>
<dbReference type="AlphaFoldDB" id="A0AAV6RBQ2"/>
<protein>
    <submittedName>
        <fullName evidence="1">Uncharacterized protein</fullName>
    </submittedName>
</protein>
<dbReference type="Proteomes" id="UP000693946">
    <property type="component" value="Linkage Group LG2"/>
</dbReference>
<proteinExistence type="predicted"/>
<reference evidence="1 2" key="1">
    <citation type="journal article" date="2021" name="Sci. Rep.">
        <title>Chromosome anchoring in Senegalese sole (Solea senegalensis) reveals sex-associated markers and genome rearrangements in flatfish.</title>
        <authorList>
            <person name="Guerrero-Cozar I."/>
            <person name="Gomez-Garrido J."/>
            <person name="Berbel C."/>
            <person name="Martinez-Blanch J.F."/>
            <person name="Alioto T."/>
            <person name="Claros M.G."/>
            <person name="Gagnaire P.A."/>
            <person name="Manchado M."/>
        </authorList>
    </citation>
    <scope>NUCLEOTIDE SEQUENCE [LARGE SCALE GENOMIC DNA]</scope>
    <source>
        <strain evidence="1">Sse05_10M</strain>
    </source>
</reference>